<gene>
    <name evidence="1" type="ORF">BBLFYP81_02099</name>
</gene>
<organism evidence="1">
    <name type="scientific">Bifidobacterium breve</name>
    <dbReference type="NCBI Taxonomy" id="1685"/>
    <lineage>
        <taxon>Bacteria</taxon>
        <taxon>Bacillati</taxon>
        <taxon>Actinomycetota</taxon>
        <taxon>Actinomycetes</taxon>
        <taxon>Bifidobacteriales</taxon>
        <taxon>Bifidobacteriaceae</taxon>
        <taxon>Bifidobacterium</taxon>
    </lineage>
</organism>
<evidence type="ECO:0000313" key="1">
    <source>
        <dbReference type="EMBL" id="VYS72032.1"/>
    </source>
</evidence>
<protein>
    <submittedName>
        <fullName evidence="1">Uncharacterized protein</fullName>
    </submittedName>
</protein>
<proteinExistence type="predicted"/>
<accession>A0A6N2QU83</accession>
<reference evidence="1" key="1">
    <citation type="submission" date="2019-11" db="EMBL/GenBank/DDBJ databases">
        <authorList>
            <person name="Feng L."/>
        </authorList>
    </citation>
    <scope>NUCLEOTIDE SEQUENCE</scope>
    <source>
        <strain evidence="1">BbreveLFYP81</strain>
    </source>
</reference>
<name>A0A6N2QU83_BIFBR</name>
<dbReference type="EMBL" id="CACRSN010000002">
    <property type="protein sequence ID" value="VYS72032.1"/>
    <property type="molecule type" value="Genomic_DNA"/>
</dbReference>
<sequence>MSGSACFSACLRSFSASRSSSRVLNLSVSAFFVLMGFGGSCGACGGVSRACGRSCGLSAGSGLEGACGAPEGRWRRLTAVRMPCAWSESRPIMALSASRSRFRAWMRRFSSHRSPLPPRFSISRLAYPSWMVGMRSMPRALKLRWSMTAYPGSRALQESAHSRLSLSRNSLESKGLLLTLTRFQTLRFLAPIFCRPVSGSMTGMRRPLASNANSLRLFAAHLPVFGSMRRLATRMCAWGLRPSLSVWMAYVQA</sequence>
<dbReference type="AlphaFoldDB" id="A0A6N2QU83"/>